<proteinExistence type="predicted"/>
<dbReference type="EMBL" id="AWSJ01000312">
    <property type="protein sequence ID" value="ERI06828.1"/>
    <property type="molecule type" value="Genomic_DNA"/>
</dbReference>
<dbReference type="STRING" id="649747.HMPREF0083_05093"/>
<comment type="caution">
    <text evidence="2">The sequence shown here is derived from an EMBL/GenBank/DDBJ whole genome shotgun (WGS) entry which is preliminary data.</text>
</comment>
<keyword evidence="3" id="KW-1185">Reference proteome</keyword>
<feature type="region of interest" description="Disordered" evidence="1">
    <location>
        <begin position="27"/>
        <end position="55"/>
    </location>
</feature>
<dbReference type="AlphaFoldDB" id="U1WX67"/>
<reference evidence="2 3" key="1">
    <citation type="submission" date="2013-08" db="EMBL/GenBank/DDBJ databases">
        <authorList>
            <person name="Weinstock G."/>
            <person name="Sodergren E."/>
            <person name="Wylie T."/>
            <person name="Fulton L."/>
            <person name="Fulton R."/>
            <person name="Fronick C."/>
            <person name="O'Laughlin M."/>
            <person name="Godfrey J."/>
            <person name="Miner T."/>
            <person name="Herter B."/>
            <person name="Appelbaum E."/>
            <person name="Cordes M."/>
            <person name="Lek S."/>
            <person name="Wollam A."/>
            <person name="Pepin K.H."/>
            <person name="Palsikar V.B."/>
            <person name="Mitreva M."/>
            <person name="Wilson R.K."/>
        </authorList>
    </citation>
    <scope>NUCLEOTIDE SEQUENCE [LARGE SCALE GENOMIC DNA]</scope>
    <source>
        <strain evidence="2 3">ATCC 12856</strain>
    </source>
</reference>
<accession>U1WX67</accession>
<dbReference type="Proteomes" id="UP000016511">
    <property type="component" value="Unassembled WGS sequence"/>
</dbReference>
<dbReference type="HOGENOM" id="CLU_3021779_0_0_9"/>
<evidence type="ECO:0000313" key="3">
    <source>
        <dbReference type="Proteomes" id="UP000016511"/>
    </source>
</evidence>
<protein>
    <submittedName>
        <fullName evidence="2">Uncharacterized protein</fullName>
    </submittedName>
</protein>
<gene>
    <name evidence="2" type="ORF">HMPREF0083_05093</name>
</gene>
<dbReference type="PATRIC" id="fig|649747.3.peg.4580"/>
<evidence type="ECO:0000313" key="2">
    <source>
        <dbReference type="EMBL" id="ERI06828.1"/>
    </source>
</evidence>
<sequence length="55" mass="6227">MQQLDFAMRSNCFVGRENALINAGGTQAHKQERNKNNVTHQIVQDPCSGKEQVRK</sequence>
<name>U1WX67_ANEAE</name>
<evidence type="ECO:0000256" key="1">
    <source>
        <dbReference type="SAM" id="MobiDB-lite"/>
    </source>
</evidence>
<organism evidence="2 3">
    <name type="scientific">Aneurinibacillus aneurinilyticus ATCC 12856</name>
    <dbReference type="NCBI Taxonomy" id="649747"/>
    <lineage>
        <taxon>Bacteria</taxon>
        <taxon>Bacillati</taxon>
        <taxon>Bacillota</taxon>
        <taxon>Bacilli</taxon>
        <taxon>Bacillales</taxon>
        <taxon>Paenibacillaceae</taxon>
        <taxon>Aneurinibacillus group</taxon>
        <taxon>Aneurinibacillus</taxon>
    </lineage>
</organism>